<gene>
    <name evidence="1" type="ORF">BDN72DRAFT_398687</name>
</gene>
<organism evidence="1 2">
    <name type="scientific">Pluteus cervinus</name>
    <dbReference type="NCBI Taxonomy" id="181527"/>
    <lineage>
        <taxon>Eukaryota</taxon>
        <taxon>Fungi</taxon>
        <taxon>Dikarya</taxon>
        <taxon>Basidiomycota</taxon>
        <taxon>Agaricomycotina</taxon>
        <taxon>Agaricomycetes</taxon>
        <taxon>Agaricomycetidae</taxon>
        <taxon>Agaricales</taxon>
        <taxon>Pluteineae</taxon>
        <taxon>Pluteaceae</taxon>
        <taxon>Pluteus</taxon>
    </lineage>
</organism>
<protein>
    <submittedName>
        <fullName evidence="1">Uncharacterized protein</fullName>
    </submittedName>
</protein>
<evidence type="ECO:0000313" key="2">
    <source>
        <dbReference type="Proteomes" id="UP000308600"/>
    </source>
</evidence>
<reference evidence="1 2" key="1">
    <citation type="journal article" date="2019" name="Nat. Ecol. Evol.">
        <title>Megaphylogeny resolves global patterns of mushroom evolution.</title>
        <authorList>
            <person name="Varga T."/>
            <person name="Krizsan K."/>
            <person name="Foldi C."/>
            <person name="Dima B."/>
            <person name="Sanchez-Garcia M."/>
            <person name="Sanchez-Ramirez S."/>
            <person name="Szollosi G.J."/>
            <person name="Szarkandi J.G."/>
            <person name="Papp V."/>
            <person name="Albert L."/>
            <person name="Andreopoulos W."/>
            <person name="Angelini C."/>
            <person name="Antonin V."/>
            <person name="Barry K.W."/>
            <person name="Bougher N.L."/>
            <person name="Buchanan P."/>
            <person name="Buyck B."/>
            <person name="Bense V."/>
            <person name="Catcheside P."/>
            <person name="Chovatia M."/>
            <person name="Cooper J."/>
            <person name="Damon W."/>
            <person name="Desjardin D."/>
            <person name="Finy P."/>
            <person name="Geml J."/>
            <person name="Haridas S."/>
            <person name="Hughes K."/>
            <person name="Justo A."/>
            <person name="Karasinski D."/>
            <person name="Kautmanova I."/>
            <person name="Kiss B."/>
            <person name="Kocsube S."/>
            <person name="Kotiranta H."/>
            <person name="LaButti K.M."/>
            <person name="Lechner B.E."/>
            <person name="Liimatainen K."/>
            <person name="Lipzen A."/>
            <person name="Lukacs Z."/>
            <person name="Mihaltcheva S."/>
            <person name="Morgado L.N."/>
            <person name="Niskanen T."/>
            <person name="Noordeloos M.E."/>
            <person name="Ohm R.A."/>
            <person name="Ortiz-Santana B."/>
            <person name="Ovrebo C."/>
            <person name="Racz N."/>
            <person name="Riley R."/>
            <person name="Savchenko A."/>
            <person name="Shiryaev A."/>
            <person name="Soop K."/>
            <person name="Spirin V."/>
            <person name="Szebenyi C."/>
            <person name="Tomsovsky M."/>
            <person name="Tulloss R.E."/>
            <person name="Uehling J."/>
            <person name="Grigoriev I.V."/>
            <person name="Vagvolgyi C."/>
            <person name="Papp T."/>
            <person name="Martin F.M."/>
            <person name="Miettinen O."/>
            <person name="Hibbett D.S."/>
            <person name="Nagy L.G."/>
        </authorList>
    </citation>
    <scope>NUCLEOTIDE SEQUENCE [LARGE SCALE GENOMIC DNA]</scope>
    <source>
        <strain evidence="1 2">NL-1719</strain>
    </source>
</reference>
<evidence type="ECO:0000313" key="1">
    <source>
        <dbReference type="EMBL" id="TFK62229.1"/>
    </source>
</evidence>
<dbReference type="Proteomes" id="UP000308600">
    <property type="component" value="Unassembled WGS sequence"/>
</dbReference>
<accession>A0ACD3A9A6</accession>
<keyword evidence="2" id="KW-1185">Reference proteome</keyword>
<sequence>MDHGEAARRLFSVYKHTNYTPPQQPHHGNLITVLPSGETVTSAPSTTTYKGPSTQLLVDSTPISTFRSLLTPPLAYDVTAIGTKFEGSTEHIPQSSVVEISAPKAERASFPIPNLWITIYGLFGLYPTDEHIPLVFSDVANEEELRTYLLKTGLGRLYQGTVSQKPFSREAIYLSRGAFWQGAGCHGYHNFGWLRRDSGFFPSLPSFTRNELVIASHPLRPPKPEPGQVVYKRWCAGVGQSLEFVHFDVEGLKDKEPPKKDQNGIALSQHLQTFHKWHNDERVNAGWGEKGTLQAHRDYIVKVMGDPGVIACMMCWDGQLMGYVEIVWVKENHVAQHYPTGVVPGDWERGIHVLVGESKFAGAGRAEIWIRSLCHYLFLADPRTYRVIGEPREDNIAIIKTVFNSEFHIETKFDFPYKRSVLVLHPRDRFFKSNRLHL</sequence>
<dbReference type="EMBL" id="ML208596">
    <property type="protein sequence ID" value="TFK62229.1"/>
    <property type="molecule type" value="Genomic_DNA"/>
</dbReference>
<proteinExistence type="predicted"/>
<name>A0ACD3A9A6_9AGAR</name>